<proteinExistence type="inferred from homology"/>
<keyword evidence="3" id="KW-0677">Repeat</keyword>
<evidence type="ECO:0000256" key="3">
    <source>
        <dbReference type="ARBA" id="ARBA00022737"/>
    </source>
</evidence>
<dbReference type="InterPro" id="IPR011990">
    <property type="entry name" value="TPR-like_helical_dom_sf"/>
</dbReference>
<name>A0A3Q0RR69_AMPCI</name>
<organism evidence="5 6">
    <name type="scientific">Amphilophus citrinellus</name>
    <name type="common">Midas cichlid</name>
    <name type="synonym">Cichlasoma citrinellum</name>
    <dbReference type="NCBI Taxonomy" id="61819"/>
    <lineage>
        <taxon>Eukaryota</taxon>
        <taxon>Metazoa</taxon>
        <taxon>Chordata</taxon>
        <taxon>Craniata</taxon>
        <taxon>Vertebrata</taxon>
        <taxon>Euteleostomi</taxon>
        <taxon>Actinopterygii</taxon>
        <taxon>Neopterygii</taxon>
        <taxon>Teleostei</taxon>
        <taxon>Neoteleostei</taxon>
        <taxon>Acanthomorphata</taxon>
        <taxon>Ovalentaria</taxon>
        <taxon>Cichlomorphae</taxon>
        <taxon>Cichliformes</taxon>
        <taxon>Cichlidae</taxon>
        <taxon>New World cichlids</taxon>
        <taxon>Cichlasomatinae</taxon>
        <taxon>Heroini</taxon>
        <taxon>Amphilophus</taxon>
    </lineage>
</organism>
<dbReference type="CDD" id="cd05804">
    <property type="entry name" value="StaR_like"/>
    <property type="match status" value="1"/>
</dbReference>
<evidence type="ECO:0000256" key="4">
    <source>
        <dbReference type="ARBA" id="ARBA00022803"/>
    </source>
</evidence>
<evidence type="ECO:0000256" key="2">
    <source>
        <dbReference type="ARBA" id="ARBA00019992"/>
    </source>
</evidence>
<comment type="similarity">
    <text evidence="1">Belongs to the TTC38 family.</text>
</comment>
<dbReference type="GeneTree" id="ENSGT00390000002669"/>
<reference evidence="5" key="2">
    <citation type="submission" date="2025-09" db="UniProtKB">
        <authorList>
            <consortium name="Ensembl"/>
        </authorList>
    </citation>
    <scope>IDENTIFICATION</scope>
</reference>
<reference evidence="5" key="1">
    <citation type="submission" date="2025-08" db="UniProtKB">
        <authorList>
            <consortium name="Ensembl"/>
        </authorList>
    </citation>
    <scope>IDENTIFICATION</scope>
</reference>
<keyword evidence="6" id="KW-1185">Reference proteome</keyword>
<dbReference type="Gene3D" id="1.25.40.10">
    <property type="entry name" value="Tetratricopeptide repeat domain"/>
    <property type="match status" value="1"/>
</dbReference>
<dbReference type="SUPFAM" id="SSF48452">
    <property type="entry name" value="TPR-like"/>
    <property type="match status" value="1"/>
</dbReference>
<dbReference type="PANTHER" id="PTHR16263">
    <property type="entry name" value="TETRATRICOPEPTIDE REPEAT PROTEIN 38"/>
    <property type="match status" value="1"/>
</dbReference>
<dbReference type="STRING" id="61819.ENSACIP00000012837"/>
<accession>A0A3Q0RR69</accession>
<keyword evidence="4" id="KW-0802">TPR repeat</keyword>
<dbReference type="PANTHER" id="PTHR16263:SF4">
    <property type="entry name" value="TETRATRICOPEPTIDE REPEAT PROTEIN 38"/>
    <property type="match status" value="1"/>
</dbReference>
<dbReference type="Ensembl" id="ENSACIT00000013197.1">
    <property type="protein sequence ID" value="ENSACIP00000012837.1"/>
    <property type="gene ID" value="ENSACIG00000009918.1"/>
</dbReference>
<dbReference type="InterPro" id="IPR033891">
    <property type="entry name" value="TTC38"/>
</dbReference>
<dbReference type="Proteomes" id="UP000261340">
    <property type="component" value="Unplaced"/>
</dbReference>
<evidence type="ECO:0000313" key="6">
    <source>
        <dbReference type="Proteomes" id="UP000261340"/>
    </source>
</evidence>
<sequence length="479" mass="54467">MLKAAIKQCSSFTCLSTKILLIVFNFRSLQAWRAEGLTLSTSSNEACKMYDAILTQYVKWRNDDSLGGIEGCISAVQAADPNFVMGHVISTGLELVATTSSTRLNERLSSAVRRTVELANSQDITPRERLHVKAMELFSHGNFPKACEVWEDILLDHPTDMLALKFSHDAYFYMGAQMPMRDSVARVLPHWKPHIPFYLKGLYSFGLLEARFYDQAEKVAMEGLALTPDDAWSVHSVAHVYEMKAELDKGLKFMEGREKDWEVSDMLASHNYWHWALYLIEKVKMIMSFSVFRHCKASGSMLDIVDASSLLYRLEMEGVCVKDQWQELLQVTQPHTDDHVTLFNDLHFLMVSLGAKESGTSRRLLEGLQELAKEPGDNQQHQMAGTIGIPMCQAMMEYNQGNYNQTVELLHPLRYRMVDIGGSDAQRDLFNQLLIHAAMKSENKHHQKLGRCLLVERDAVRPNSPLTHRLMQKALALHN</sequence>
<protein>
    <recommendedName>
        <fullName evidence="2">Tetratricopeptide repeat protein 38</fullName>
    </recommendedName>
</protein>
<dbReference type="AlphaFoldDB" id="A0A3Q0RR69"/>
<evidence type="ECO:0000313" key="5">
    <source>
        <dbReference type="Ensembl" id="ENSACIP00000012837.1"/>
    </source>
</evidence>
<evidence type="ECO:0000256" key="1">
    <source>
        <dbReference type="ARBA" id="ARBA00005857"/>
    </source>
</evidence>